<dbReference type="Gene3D" id="3.30.505.10">
    <property type="entry name" value="SH2 domain"/>
    <property type="match status" value="1"/>
</dbReference>
<dbReference type="InterPro" id="IPR036860">
    <property type="entry name" value="SH2_dom_sf"/>
</dbReference>
<dbReference type="Proteomes" id="UP001331761">
    <property type="component" value="Unassembled WGS sequence"/>
</dbReference>
<sequence>MMEESRNQYERLLRCAGRQEDRGDQRKKVEMARFVDEDAERIMAELESESWYHGALPLEDVVGLIPERGDFLLRALEADAGRGPMVSC</sequence>
<reference evidence="1 2" key="1">
    <citation type="submission" date="2019-10" db="EMBL/GenBank/DDBJ databases">
        <title>Assembly and Annotation for the nematode Trichostrongylus colubriformis.</title>
        <authorList>
            <person name="Martin J."/>
        </authorList>
    </citation>
    <scope>NUCLEOTIDE SEQUENCE [LARGE SCALE GENOMIC DNA]</scope>
    <source>
        <strain evidence="1">G859</strain>
        <tissue evidence="1">Whole worm</tissue>
    </source>
</reference>
<evidence type="ECO:0008006" key="3">
    <source>
        <dbReference type="Google" id="ProtNLM"/>
    </source>
</evidence>
<evidence type="ECO:0000313" key="2">
    <source>
        <dbReference type="Proteomes" id="UP001331761"/>
    </source>
</evidence>
<proteinExistence type="predicted"/>
<gene>
    <name evidence="1" type="ORF">GCK32_020834</name>
</gene>
<evidence type="ECO:0000313" key="1">
    <source>
        <dbReference type="EMBL" id="KAK5982323.1"/>
    </source>
</evidence>
<keyword evidence="2" id="KW-1185">Reference proteome</keyword>
<dbReference type="SUPFAM" id="SSF55550">
    <property type="entry name" value="SH2 domain"/>
    <property type="match status" value="1"/>
</dbReference>
<name>A0AAN8IT02_TRICO</name>
<organism evidence="1 2">
    <name type="scientific">Trichostrongylus colubriformis</name>
    <name type="common">Black scour worm</name>
    <dbReference type="NCBI Taxonomy" id="6319"/>
    <lineage>
        <taxon>Eukaryota</taxon>
        <taxon>Metazoa</taxon>
        <taxon>Ecdysozoa</taxon>
        <taxon>Nematoda</taxon>
        <taxon>Chromadorea</taxon>
        <taxon>Rhabditida</taxon>
        <taxon>Rhabditina</taxon>
        <taxon>Rhabditomorpha</taxon>
        <taxon>Strongyloidea</taxon>
        <taxon>Trichostrongylidae</taxon>
        <taxon>Trichostrongylus</taxon>
    </lineage>
</organism>
<protein>
    <recommendedName>
        <fullName evidence="3">SH2 domain-containing protein</fullName>
    </recommendedName>
</protein>
<accession>A0AAN8IT02</accession>
<dbReference type="EMBL" id="WIXE01005269">
    <property type="protein sequence ID" value="KAK5982323.1"/>
    <property type="molecule type" value="Genomic_DNA"/>
</dbReference>
<dbReference type="AlphaFoldDB" id="A0AAN8IT02"/>
<comment type="caution">
    <text evidence="1">The sequence shown here is derived from an EMBL/GenBank/DDBJ whole genome shotgun (WGS) entry which is preliminary data.</text>
</comment>